<evidence type="ECO:0000313" key="1">
    <source>
        <dbReference type="EMBL" id="KAG0412257.1"/>
    </source>
</evidence>
<evidence type="ECO:0000313" key="2">
    <source>
        <dbReference type="Proteomes" id="UP000805193"/>
    </source>
</evidence>
<protein>
    <submittedName>
        <fullName evidence="1">Uncharacterized protein</fullName>
    </submittedName>
</protein>
<proteinExistence type="predicted"/>
<comment type="caution">
    <text evidence="1">The sequence shown here is derived from an EMBL/GenBank/DDBJ whole genome shotgun (WGS) entry which is preliminary data.</text>
</comment>
<keyword evidence="2" id="KW-1185">Reference proteome</keyword>
<gene>
    <name evidence="1" type="ORF">HPB47_010617</name>
</gene>
<reference evidence="1 2" key="1">
    <citation type="journal article" date="2020" name="Cell">
        <title>Large-Scale Comparative Analyses of Tick Genomes Elucidate Their Genetic Diversity and Vector Capacities.</title>
        <authorList>
            <consortium name="Tick Genome and Microbiome Consortium (TIGMIC)"/>
            <person name="Jia N."/>
            <person name="Wang J."/>
            <person name="Shi W."/>
            <person name="Du L."/>
            <person name="Sun Y."/>
            <person name="Zhan W."/>
            <person name="Jiang J.F."/>
            <person name="Wang Q."/>
            <person name="Zhang B."/>
            <person name="Ji P."/>
            <person name="Bell-Sakyi L."/>
            <person name="Cui X.M."/>
            <person name="Yuan T.T."/>
            <person name="Jiang B.G."/>
            <person name="Yang W.F."/>
            <person name="Lam T.T."/>
            <person name="Chang Q.C."/>
            <person name="Ding S.J."/>
            <person name="Wang X.J."/>
            <person name="Zhu J.G."/>
            <person name="Ruan X.D."/>
            <person name="Zhao L."/>
            <person name="Wei J.T."/>
            <person name="Ye R.Z."/>
            <person name="Que T.C."/>
            <person name="Du C.H."/>
            <person name="Zhou Y.H."/>
            <person name="Cheng J.X."/>
            <person name="Dai P.F."/>
            <person name="Guo W.B."/>
            <person name="Han X.H."/>
            <person name="Huang E.J."/>
            <person name="Li L.F."/>
            <person name="Wei W."/>
            <person name="Gao Y.C."/>
            <person name="Liu J.Z."/>
            <person name="Shao H.Z."/>
            <person name="Wang X."/>
            <person name="Wang C.C."/>
            <person name="Yang T.C."/>
            <person name="Huo Q.B."/>
            <person name="Li W."/>
            <person name="Chen H.Y."/>
            <person name="Chen S.E."/>
            <person name="Zhou L.G."/>
            <person name="Ni X.B."/>
            <person name="Tian J.H."/>
            <person name="Sheng Y."/>
            <person name="Liu T."/>
            <person name="Pan Y.S."/>
            <person name="Xia L.Y."/>
            <person name="Li J."/>
            <person name="Zhao F."/>
            <person name="Cao W.C."/>
        </authorList>
    </citation>
    <scope>NUCLEOTIDE SEQUENCE [LARGE SCALE GENOMIC DNA]</scope>
    <source>
        <strain evidence="1">Iper-2018</strain>
    </source>
</reference>
<sequence length="401" mass="44387">MNIVDVIVGRVTKRVTISQDLRESEKPDVPSNSERSPAKRAKSKKFKKPRVEEEPIRELSEDDFEQDTSEQSASEEDATPRDPPPRKKRKKQKTSSRVPEEPKGPEVAADDVADAEAAKPQKNFPPESPDKEARTIFVGNLPVTATEKPLRRFFNQYGAIESVRFRSVAPARASLSKKVAYISKSLHSSKQNVNAYVVFKQKESVGKALAANGSLLLGNHVRVDRVGKKPQVDDRKSVFVGNLPHEVQDEELWNCFSECGQVTGVRVIRDRETGMGKGFGFVTFSKLDAAALALEMSGIQMSGRPIRVTPVSKQQGVAKKGPQQTAYAQRKKAKSKAAPEEGVDFTGARAERLLKKKKLKKVIRSKKQQRQQKAVFGFGGAKLVASPKKEKKKRKAVDSGD</sequence>
<dbReference type="Proteomes" id="UP000805193">
    <property type="component" value="Unassembled WGS sequence"/>
</dbReference>
<accession>A0AC60NYV2</accession>
<name>A0AC60NYV2_IXOPE</name>
<dbReference type="EMBL" id="JABSTQ010011364">
    <property type="protein sequence ID" value="KAG0412257.1"/>
    <property type="molecule type" value="Genomic_DNA"/>
</dbReference>
<organism evidence="1 2">
    <name type="scientific">Ixodes persulcatus</name>
    <name type="common">Taiga tick</name>
    <dbReference type="NCBI Taxonomy" id="34615"/>
    <lineage>
        <taxon>Eukaryota</taxon>
        <taxon>Metazoa</taxon>
        <taxon>Ecdysozoa</taxon>
        <taxon>Arthropoda</taxon>
        <taxon>Chelicerata</taxon>
        <taxon>Arachnida</taxon>
        <taxon>Acari</taxon>
        <taxon>Parasitiformes</taxon>
        <taxon>Ixodida</taxon>
        <taxon>Ixodoidea</taxon>
        <taxon>Ixodidae</taxon>
        <taxon>Ixodinae</taxon>
        <taxon>Ixodes</taxon>
    </lineage>
</organism>